<comment type="subcellular location">
    <subcellularLocation>
        <location evidence="1">Membrane</location>
        <topology evidence="1">Single-pass membrane protein</topology>
    </subcellularLocation>
</comment>
<dbReference type="SMART" id="SM00135">
    <property type="entry name" value="LY"/>
    <property type="match status" value="6"/>
</dbReference>
<evidence type="ECO:0000259" key="14">
    <source>
        <dbReference type="PROSITE" id="PS01186"/>
    </source>
</evidence>
<dbReference type="SUPFAM" id="SSF57184">
    <property type="entry name" value="Growth factor receptor domain"/>
    <property type="match status" value="1"/>
</dbReference>
<dbReference type="GO" id="GO:0006898">
    <property type="term" value="P:receptor-mediated endocytosis"/>
    <property type="evidence" value="ECO:0007669"/>
    <property type="project" value="TreeGrafter"/>
</dbReference>
<evidence type="ECO:0000256" key="8">
    <source>
        <dbReference type="ARBA" id="ARBA00023136"/>
    </source>
</evidence>
<dbReference type="PROSITE" id="PS50068">
    <property type="entry name" value="LDLRA_2"/>
    <property type="match status" value="3"/>
</dbReference>
<dbReference type="SUPFAM" id="SSF63825">
    <property type="entry name" value="YWTD domain"/>
    <property type="match status" value="2"/>
</dbReference>
<dbReference type="PROSITE" id="PS01187">
    <property type="entry name" value="EGF_CA"/>
    <property type="match status" value="1"/>
</dbReference>
<dbReference type="Gene3D" id="2.120.10.30">
    <property type="entry name" value="TolB, C-terminal domain"/>
    <property type="match status" value="2"/>
</dbReference>
<dbReference type="GO" id="GO:0043235">
    <property type="term" value="C:receptor complex"/>
    <property type="evidence" value="ECO:0007669"/>
    <property type="project" value="TreeGrafter"/>
</dbReference>
<sequence length="675" mass="75864">MEMVMCACWIEHGHDDQFCFIAWWEKRGKQNFKFVLIQNADRVMCGEGQFRCLDKLKCIPQNWRCDFAPDCLDASDEPEDCPVATCAVGTFTCNITGRCLPTGWVCDGEADCGAGDTSDEDEATCKKGNPCPSNYFRCEDGISCRVLKKVCDGTSDCPDSSDEGSFCREGKDACKRLEGTPQQCIYGCKPTPSGPRCFCPLGQQPNGTKCIDSNECEVEGSCDQSCFNEDPGFHCACVEGYKLYNDTRCSAIGVPPDERVTFIYVSNTKVERLHTNGFGVVGQTQVMTKHALAVEFDHRNRTVYWVTANTSGSAIYAADADNMHNQWKLPHPPHYNLDYVMYVARDWITGNWYILDSREMIFMCNATMSVCITLMDVVLNKPRGIALDPTVGYMFFTDWGTTAPKLERALMDGSQREQIVNRKIVYPFGVTVDYANRHVYWVDGYLSHVERVNYDGSNRRVILQLNSDERPMGVTIFENNLFITSWRDSSIKKVDRFKSNVTTIKTNLNEPSSIHIFHRQRQPDVSHPCGINNGDCNHICIPLFSDGKPVVSCRCQPGYTLVDNTACVAEPVPAFLLYAKGRPGMIKGVALEEDIASHEVMVPITSLTRPTTLDFDVKSQFIYYADIQRFVIERQSIDGSIREPVVTTGVLNVEGLAVDWMGRNIYWTDEIVMSI</sequence>
<keyword evidence="4" id="KW-0812">Transmembrane</keyword>
<dbReference type="Proteomes" id="UP001497623">
    <property type="component" value="Unassembled WGS sequence"/>
</dbReference>
<dbReference type="GO" id="GO:0042562">
    <property type="term" value="F:hormone binding"/>
    <property type="evidence" value="ECO:0007669"/>
    <property type="project" value="TreeGrafter"/>
</dbReference>
<dbReference type="Gene3D" id="2.10.25.10">
    <property type="entry name" value="Laminin"/>
    <property type="match status" value="1"/>
</dbReference>
<feature type="repeat" description="LDL-receptor class B" evidence="13">
    <location>
        <begin position="392"/>
        <end position="436"/>
    </location>
</feature>
<dbReference type="InterPro" id="IPR018097">
    <property type="entry name" value="EGF_Ca-bd_CS"/>
</dbReference>
<dbReference type="PRINTS" id="PR00261">
    <property type="entry name" value="LDLRECEPTOR"/>
</dbReference>
<evidence type="ECO:0000313" key="15">
    <source>
        <dbReference type="EMBL" id="CAL4088832.1"/>
    </source>
</evidence>
<dbReference type="Gene3D" id="4.10.400.10">
    <property type="entry name" value="Low-density Lipoprotein Receptor"/>
    <property type="match status" value="3"/>
</dbReference>
<dbReference type="AlphaFoldDB" id="A0AAV2QLJ7"/>
<feature type="domain" description="EGF-like" evidence="14">
    <location>
        <begin position="235"/>
        <end position="249"/>
    </location>
</feature>
<dbReference type="InterPro" id="IPR001881">
    <property type="entry name" value="EGF-like_Ca-bd_dom"/>
</dbReference>
<evidence type="ECO:0000256" key="9">
    <source>
        <dbReference type="ARBA" id="ARBA00023157"/>
    </source>
</evidence>
<dbReference type="InterPro" id="IPR000033">
    <property type="entry name" value="LDLR_classB_rpt"/>
</dbReference>
<evidence type="ECO:0000313" key="16">
    <source>
        <dbReference type="Proteomes" id="UP001497623"/>
    </source>
</evidence>
<reference evidence="15 16" key="1">
    <citation type="submission" date="2024-05" db="EMBL/GenBank/DDBJ databases">
        <authorList>
            <person name="Wallberg A."/>
        </authorList>
    </citation>
    <scope>NUCLEOTIDE SEQUENCE [LARGE SCALE GENOMIC DNA]</scope>
</reference>
<evidence type="ECO:0000256" key="10">
    <source>
        <dbReference type="ARBA" id="ARBA00023170"/>
    </source>
</evidence>
<feature type="repeat" description="LDL-receptor class B" evidence="13">
    <location>
        <begin position="620"/>
        <end position="662"/>
    </location>
</feature>
<organism evidence="15 16">
    <name type="scientific">Meganyctiphanes norvegica</name>
    <name type="common">Northern krill</name>
    <name type="synonym">Thysanopoda norvegica</name>
    <dbReference type="NCBI Taxonomy" id="48144"/>
    <lineage>
        <taxon>Eukaryota</taxon>
        <taxon>Metazoa</taxon>
        <taxon>Ecdysozoa</taxon>
        <taxon>Arthropoda</taxon>
        <taxon>Crustacea</taxon>
        <taxon>Multicrustacea</taxon>
        <taxon>Malacostraca</taxon>
        <taxon>Eumalacostraca</taxon>
        <taxon>Eucarida</taxon>
        <taxon>Euphausiacea</taxon>
        <taxon>Euphausiidae</taxon>
        <taxon>Meganyctiphanes</taxon>
    </lineage>
</organism>
<evidence type="ECO:0000256" key="6">
    <source>
        <dbReference type="ARBA" id="ARBA00022737"/>
    </source>
</evidence>
<evidence type="ECO:0000256" key="13">
    <source>
        <dbReference type="PROSITE-ProRule" id="PRU00461"/>
    </source>
</evidence>
<dbReference type="FunFam" id="2.120.10.30:FF:000241">
    <property type="entry name" value="Low-density lipoprotein receptor-related protein 6"/>
    <property type="match status" value="1"/>
</dbReference>
<evidence type="ECO:0000256" key="7">
    <source>
        <dbReference type="ARBA" id="ARBA00022989"/>
    </source>
</evidence>
<dbReference type="PROSITE" id="PS00010">
    <property type="entry name" value="ASX_HYDROXYL"/>
    <property type="match status" value="1"/>
</dbReference>
<evidence type="ECO:0000256" key="3">
    <source>
        <dbReference type="ARBA" id="ARBA00022583"/>
    </source>
</evidence>
<dbReference type="InterPro" id="IPR000742">
    <property type="entry name" value="EGF"/>
</dbReference>
<dbReference type="InterPro" id="IPR036055">
    <property type="entry name" value="LDL_receptor-like_sf"/>
</dbReference>
<name>A0AAV2QLJ7_MEGNR</name>
<evidence type="ECO:0000256" key="2">
    <source>
        <dbReference type="ARBA" id="ARBA00022536"/>
    </source>
</evidence>
<keyword evidence="7" id="KW-1133">Transmembrane helix</keyword>
<comment type="caution">
    <text evidence="15">The sequence shown here is derived from an EMBL/GenBank/DDBJ whole genome shotgun (WGS) entry which is preliminary data.</text>
</comment>
<dbReference type="SUPFAM" id="SSF57424">
    <property type="entry name" value="LDL receptor-like module"/>
    <property type="match status" value="2"/>
</dbReference>
<dbReference type="Pfam" id="PF00058">
    <property type="entry name" value="Ldl_recept_b"/>
    <property type="match status" value="1"/>
</dbReference>
<keyword evidence="5" id="KW-0732">Signal</keyword>
<proteinExistence type="predicted"/>
<dbReference type="CDD" id="cd00112">
    <property type="entry name" value="LDLa"/>
    <property type="match status" value="3"/>
</dbReference>
<dbReference type="CDD" id="cd00054">
    <property type="entry name" value="EGF_CA"/>
    <property type="match status" value="1"/>
</dbReference>
<dbReference type="InterPro" id="IPR051221">
    <property type="entry name" value="LDLR-related"/>
</dbReference>
<evidence type="ECO:0000256" key="4">
    <source>
        <dbReference type="ARBA" id="ARBA00022692"/>
    </source>
</evidence>
<keyword evidence="11" id="KW-0325">Glycoprotein</keyword>
<dbReference type="SMART" id="SM00179">
    <property type="entry name" value="EGF_CA"/>
    <property type="match status" value="1"/>
</dbReference>
<keyword evidence="3" id="KW-0254">Endocytosis</keyword>
<gene>
    <name evidence="15" type="ORF">MNOR_LOCUS13643</name>
</gene>
<feature type="non-terminal residue" evidence="15">
    <location>
        <position position="675"/>
    </location>
</feature>
<dbReference type="InterPro" id="IPR011042">
    <property type="entry name" value="6-blade_b-propeller_TolB-like"/>
</dbReference>
<keyword evidence="16" id="KW-1185">Reference proteome</keyword>
<dbReference type="InterPro" id="IPR009030">
    <property type="entry name" value="Growth_fac_rcpt_cys_sf"/>
</dbReference>
<dbReference type="InterPro" id="IPR000152">
    <property type="entry name" value="EGF-type_Asp/Asn_hydroxyl_site"/>
</dbReference>
<protein>
    <recommendedName>
        <fullName evidence="14">EGF-like domain-containing protein</fullName>
    </recommendedName>
</protein>
<dbReference type="PROSITE" id="PS01186">
    <property type="entry name" value="EGF_2"/>
    <property type="match status" value="1"/>
</dbReference>
<keyword evidence="2" id="KW-0245">EGF-like domain</keyword>
<dbReference type="FunFam" id="4.10.400.10:FF:000002">
    <property type="entry name" value="Low-density lipoprotein receptor-related protein 1"/>
    <property type="match status" value="1"/>
</dbReference>
<comment type="caution">
    <text evidence="12">Lacks conserved residue(s) required for the propagation of feature annotation.</text>
</comment>
<accession>A0AAV2QLJ7</accession>
<dbReference type="PANTHER" id="PTHR22722:SF14">
    <property type="entry name" value="MEGALIN, ISOFORM A"/>
    <property type="match status" value="1"/>
</dbReference>
<keyword evidence="6" id="KW-0677">Repeat</keyword>
<dbReference type="GO" id="GO:0005509">
    <property type="term" value="F:calcium ion binding"/>
    <property type="evidence" value="ECO:0007669"/>
    <property type="project" value="InterPro"/>
</dbReference>
<feature type="repeat" description="LDL-receptor class B" evidence="13">
    <location>
        <begin position="437"/>
        <end position="480"/>
    </location>
</feature>
<evidence type="ECO:0000256" key="12">
    <source>
        <dbReference type="PROSITE-ProRule" id="PRU00124"/>
    </source>
</evidence>
<dbReference type="PANTHER" id="PTHR22722">
    <property type="entry name" value="LOW-DENSITY LIPOPROTEIN RECEPTOR-RELATED PROTEIN 2-RELATED"/>
    <property type="match status" value="1"/>
</dbReference>
<dbReference type="EMBL" id="CAXKWB010007884">
    <property type="protein sequence ID" value="CAL4088832.1"/>
    <property type="molecule type" value="Genomic_DNA"/>
</dbReference>
<keyword evidence="9" id="KW-1015">Disulfide bond</keyword>
<dbReference type="InterPro" id="IPR002172">
    <property type="entry name" value="LDrepeatLR_classA_rpt"/>
</dbReference>
<evidence type="ECO:0000256" key="11">
    <source>
        <dbReference type="ARBA" id="ARBA00023180"/>
    </source>
</evidence>
<keyword evidence="10" id="KW-0675">Receptor</keyword>
<evidence type="ECO:0000256" key="5">
    <source>
        <dbReference type="ARBA" id="ARBA00022729"/>
    </source>
</evidence>
<dbReference type="GO" id="GO:0016324">
    <property type="term" value="C:apical plasma membrane"/>
    <property type="evidence" value="ECO:0007669"/>
    <property type="project" value="TreeGrafter"/>
</dbReference>
<dbReference type="SMART" id="SM00181">
    <property type="entry name" value="EGF"/>
    <property type="match status" value="3"/>
</dbReference>
<keyword evidence="8" id="KW-0472">Membrane</keyword>
<evidence type="ECO:0000256" key="1">
    <source>
        <dbReference type="ARBA" id="ARBA00004167"/>
    </source>
</evidence>
<dbReference type="Pfam" id="PF00057">
    <property type="entry name" value="Ldl_recept_a"/>
    <property type="match status" value="3"/>
</dbReference>
<dbReference type="PROSITE" id="PS51120">
    <property type="entry name" value="LDLRB"/>
    <property type="match status" value="3"/>
</dbReference>
<dbReference type="SMART" id="SM00192">
    <property type="entry name" value="LDLa"/>
    <property type="match status" value="3"/>
</dbReference>